<comment type="caution">
    <text evidence="1">The sequence shown here is derived from an EMBL/GenBank/DDBJ whole genome shotgun (WGS) entry which is preliminary data.</text>
</comment>
<evidence type="ECO:0008006" key="2">
    <source>
        <dbReference type="Google" id="ProtNLM"/>
    </source>
</evidence>
<accession>A0A645F3W6</accession>
<dbReference type="EMBL" id="VSSQ01054947">
    <property type="protein sequence ID" value="MPN08857.1"/>
    <property type="molecule type" value="Genomic_DNA"/>
</dbReference>
<dbReference type="AlphaFoldDB" id="A0A645F3W6"/>
<protein>
    <recommendedName>
        <fullName evidence="2">NodB homology domain-containing protein</fullName>
    </recommendedName>
</protein>
<reference evidence="1" key="1">
    <citation type="submission" date="2019-08" db="EMBL/GenBank/DDBJ databases">
        <authorList>
            <person name="Kucharzyk K."/>
            <person name="Murdoch R.W."/>
            <person name="Higgins S."/>
            <person name="Loffler F."/>
        </authorList>
    </citation>
    <scope>NUCLEOTIDE SEQUENCE</scope>
</reference>
<proteinExistence type="predicted"/>
<organism evidence="1">
    <name type="scientific">bioreactor metagenome</name>
    <dbReference type="NCBI Taxonomy" id="1076179"/>
    <lineage>
        <taxon>unclassified sequences</taxon>
        <taxon>metagenomes</taxon>
        <taxon>ecological metagenomes</taxon>
    </lineage>
</organism>
<sequence length="146" mass="16446">MKKTEVLFFFDTEDFTSNRSADAIKGLADLMTSEGVTGHFAVVGLLARQLKAWQREDVIESLGPHIIGTHTYGHSLHPDILNNLILKTLMPHSKMSPNMKIRRLQIFNRFLILITSISPVRPETAKAMLQCIIMRKGAFLFTAIPL</sequence>
<name>A0A645F3W6_9ZZZZ</name>
<evidence type="ECO:0000313" key="1">
    <source>
        <dbReference type="EMBL" id="MPN08857.1"/>
    </source>
</evidence>
<gene>
    <name evidence="1" type="ORF">SDC9_156143</name>
</gene>